<reference evidence="2" key="1">
    <citation type="submission" date="2018-02" db="EMBL/GenBank/DDBJ databases">
        <title>Rhizophora mucronata_Transcriptome.</title>
        <authorList>
            <person name="Meera S.P."/>
            <person name="Sreeshan A."/>
            <person name="Augustine A."/>
        </authorList>
    </citation>
    <scope>NUCLEOTIDE SEQUENCE</scope>
    <source>
        <tissue evidence="2">Leaf</tissue>
    </source>
</reference>
<feature type="signal peptide" evidence="1">
    <location>
        <begin position="1"/>
        <end position="16"/>
    </location>
</feature>
<feature type="chain" id="PRO_5015196567" evidence="1">
    <location>
        <begin position="17"/>
        <end position="117"/>
    </location>
</feature>
<evidence type="ECO:0000313" key="2">
    <source>
        <dbReference type="EMBL" id="MBX41698.1"/>
    </source>
</evidence>
<accession>A0A2P2NGS7</accession>
<keyword evidence="1" id="KW-0732">Signal</keyword>
<evidence type="ECO:0000256" key="1">
    <source>
        <dbReference type="SAM" id="SignalP"/>
    </source>
</evidence>
<dbReference type="AlphaFoldDB" id="A0A2P2NGS7"/>
<proteinExistence type="predicted"/>
<organism evidence="2">
    <name type="scientific">Rhizophora mucronata</name>
    <name type="common">Asiatic mangrove</name>
    <dbReference type="NCBI Taxonomy" id="61149"/>
    <lineage>
        <taxon>Eukaryota</taxon>
        <taxon>Viridiplantae</taxon>
        <taxon>Streptophyta</taxon>
        <taxon>Embryophyta</taxon>
        <taxon>Tracheophyta</taxon>
        <taxon>Spermatophyta</taxon>
        <taxon>Magnoliopsida</taxon>
        <taxon>eudicotyledons</taxon>
        <taxon>Gunneridae</taxon>
        <taxon>Pentapetalae</taxon>
        <taxon>rosids</taxon>
        <taxon>fabids</taxon>
        <taxon>Malpighiales</taxon>
        <taxon>Rhizophoraceae</taxon>
        <taxon>Rhizophora</taxon>
    </lineage>
</organism>
<sequence length="117" mass="12672">MLFLTLPAITLQTSIALLSPSTPRSPNVSALSCALPLVAVVKIPCPLTPRVVDSLKPFLMMLHTLQCGIELHKLDDPFRPSEHANVVQWNLRSSLPSAMQRGCFLGSLLALALMVSL</sequence>
<protein>
    <submittedName>
        <fullName evidence="2">Uncharacterized protein</fullName>
    </submittedName>
</protein>
<name>A0A2P2NGS7_RHIMU</name>
<dbReference type="EMBL" id="GGEC01061214">
    <property type="protein sequence ID" value="MBX41698.1"/>
    <property type="molecule type" value="Transcribed_RNA"/>
</dbReference>